<dbReference type="Gene3D" id="3.30.160.170">
    <property type="entry name" value="FlaG-like"/>
    <property type="match status" value="1"/>
</dbReference>
<dbReference type="Pfam" id="PF03646">
    <property type="entry name" value="FlaG"/>
    <property type="match status" value="1"/>
</dbReference>
<proteinExistence type="predicted"/>
<organism evidence="2 3">
    <name type="scientific">Desulforamulus aquiferis</name>
    <dbReference type="NCBI Taxonomy" id="1397668"/>
    <lineage>
        <taxon>Bacteria</taxon>
        <taxon>Bacillati</taxon>
        <taxon>Bacillota</taxon>
        <taxon>Clostridia</taxon>
        <taxon>Eubacteriales</taxon>
        <taxon>Peptococcaceae</taxon>
        <taxon>Desulforamulus</taxon>
    </lineage>
</organism>
<dbReference type="InterPro" id="IPR035924">
    <property type="entry name" value="FlaG-like_sf"/>
</dbReference>
<feature type="region of interest" description="Disordered" evidence="1">
    <location>
        <begin position="1"/>
        <end position="50"/>
    </location>
</feature>
<dbReference type="EMBL" id="JARPTC010000021">
    <property type="protein sequence ID" value="MDO7788360.1"/>
    <property type="molecule type" value="Genomic_DNA"/>
</dbReference>
<dbReference type="PANTHER" id="PTHR37166">
    <property type="entry name" value="PROTEIN FLAG"/>
    <property type="match status" value="1"/>
</dbReference>
<dbReference type="SUPFAM" id="SSF160214">
    <property type="entry name" value="FlaG-like"/>
    <property type="match status" value="1"/>
</dbReference>
<accession>A0AAW7ZFV9</accession>
<keyword evidence="3" id="KW-1185">Reference proteome</keyword>
<sequence>MAGVGPINNIQPSYSQISSRQSEPAVFPGEGVRGSELAGEESFPKANYDQAKSAVDKMNKTMETYNTELRFQLHEKSGEYIVKIINPKDDTVVREIPPEKVLDMVAYFKEMLGFMVDKFA</sequence>
<gene>
    <name evidence="2" type="ORF">P6N53_14125</name>
</gene>
<dbReference type="Proteomes" id="UP001172911">
    <property type="component" value="Unassembled WGS sequence"/>
</dbReference>
<feature type="compositionally biased region" description="Polar residues" evidence="1">
    <location>
        <begin position="8"/>
        <end position="22"/>
    </location>
</feature>
<reference evidence="2" key="2">
    <citation type="submission" date="2023-03" db="EMBL/GenBank/DDBJ databases">
        <authorList>
            <person name="Zhang Z."/>
        </authorList>
    </citation>
    <scope>NUCLEOTIDE SEQUENCE</scope>
    <source>
        <strain evidence="2">DSA</strain>
    </source>
</reference>
<evidence type="ECO:0000313" key="2">
    <source>
        <dbReference type="EMBL" id="MDO7788360.1"/>
    </source>
</evidence>
<dbReference type="InterPro" id="IPR005186">
    <property type="entry name" value="FlaG"/>
</dbReference>
<dbReference type="PANTHER" id="PTHR37166:SF1">
    <property type="entry name" value="PROTEIN FLAG"/>
    <property type="match status" value="1"/>
</dbReference>
<dbReference type="AlphaFoldDB" id="A0AAW7ZFV9"/>
<keyword evidence="2" id="KW-0282">Flagellum</keyword>
<protein>
    <submittedName>
        <fullName evidence="2">Flagellar protein FlaG</fullName>
    </submittedName>
</protein>
<keyword evidence="2" id="KW-0969">Cilium</keyword>
<comment type="caution">
    <text evidence="2">The sequence shown here is derived from an EMBL/GenBank/DDBJ whole genome shotgun (WGS) entry which is preliminary data.</text>
</comment>
<reference evidence="2" key="1">
    <citation type="journal article" date="2023" name="J. Hazard. Mater.">
        <title>Anaerobic biodegradation of pyrene and benzo[a]pyrene by a new sulfate-reducing Desulforamulus aquiferis strain DSA.</title>
        <authorList>
            <person name="Zhang Z."/>
            <person name="Sun J."/>
            <person name="Gong X."/>
            <person name="Wang C."/>
            <person name="Wang H."/>
        </authorList>
    </citation>
    <scope>NUCLEOTIDE SEQUENCE</scope>
    <source>
        <strain evidence="2">DSA</strain>
    </source>
</reference>
<name>A0AAW7ZFV9_9FIRM</name>
<evidence type="ECO:0000256" key="1">
    <source>
        <dbReference type="SAM" id="MobiDB-lite"/>
    </source>
</evidence>
<evidence type="ECO:0000313" key="3">
    <source>
        <dbReference type="Proteomes" id="UP001172911"/>
    </source>
</evidence>
<keyword evidence="2" id="KW-0966">Cell projection</keyword>
<dbReference type="RefSeq" id="WP_304544226.1">
    <property type="nucleotide sequence ID" value="NZ_JARPTC010000021.1"/>
</dbReference>